<organism evidence="5 6">
    <name type="scientific">Cohnella zeiphila</name>
    <dbReference type="NCBI Taxonomy" id="2761120"/>
    <lineage>
        <taxon>Bacteria</taxon>
        <taxon>Bacillati</taxon>
        <taxon>Bacillota</taxon>
        <taxon>Bacilli</taxon>
        <taxon>Bacillales</taxon>
        <taxon>Paenibacillaceae</taxon>
        <taxon>Cohnella</taxon>
    </lineage>
</organism>
<dbReference type="PROSITE" id="PS50076">
    <property type="entry name" value="DNAJ_2"/>
    <property type="match status" value="1"/>
</dbReference>
<dbReference type="AlphaFoldDB" id="A0A7X0SJ63"/>
<keyword evidence="1" id="KW-0235">DNA replication</keyword>
<dbReference type="InterPro" id="IPR036869">
    <property type="entry name" value="J_dom_sf"/>
</dbReference>
<evidence type="ECO:0000313" key="5">
    <source>
        <dbReference type="EMBL" id="MBB6730951.1"/>
    </source>
</evidence>
<evidence type="ECO:0000256" key="2">
    <source>
        <dbReference type="ARBA" id="ARBA00023016"/>
    </source>
</evidence>
<keyword evidence="2" id="KW-0346">Stress response</keyword>
<proteinExistence type="predicted"/>
<comment type="caution">
    <text evidence="5">The sequence shown here is derived from an EMBL/GenBank/DDBJ whole genome shotgun (WGS) entry which is preliminary data.</text>
</comment>
<dbReference type="SUPFAM" id="SSF46565">
    <property type="entry name" value="Chaperone J-domain"/>
    <property type="match status" value="1"/>
</dbReference>
<dbReference type="Gene3D" id="1.10.287.110">
    <property type="entry name" value="DnaJ domain"/>
    <property type="match status" value="1"/>
</dbReference>
<dbReference type="InterPro" id="IPR001623">
    <property type="entry name" value="DnaJ_domain"/>
</dbReference>
<dbReference type="RefSeq" id="WP_185128605.1">
    <property type="nucleotide sequence ID" value="NZ_JACJVO010000009.1"/>
</dbReference>
<accession>A0A7X0SJ63</accession>
<keyword evidence="3" id="KW-0472">Membrane</keyword>
<keyword evidence="6" id="KW-1185">Reference proteome</keyword>
<evidence type="ECO:0000259" key="4">
    <source>
        <dbReference type="PROSITE" id="PS50076"/>
    </source>
</evidence>
<feature type="domain" description="J" evidence="4">
    <location>
        <begin position="6"/>
        <end position="75"/>
    </location>
</feature>
<dbReference type="EMBL" id="JACJVO010000009">
    <property type="protein sequence ID" value="MBB6730951.1"/>
    <property type="molecule type" value="Genomic_DNA"/>
</dbReference>
<dbReference type="GO" id="GO:0006260">
    <property type="term" value="P:DNA replication"/>
    <property type="evidence" value="ECO:0007669"/>
    <property type="project" value="UniProtKB-KW"/>
</dbReference>
<evidence type="ECO:0000256" key="1">
    <source>
        <dbReference type="ARBA" id="ARBA00022705"/>
    </source>
</evidence>
<evidence type="ECO:0000256" key="3">
    <source>
        <dbReference type="SAM" id="Phobius"/>
    </source>
</evidence>
<sequence>MEDLKQAYEVLGLPETATKEELENRYFLLTRRARSQKMREGNESDPEGVLDIDAISEAYRFIRDYEKKKAEQEYLEKTYGPDKKKAERRQKRAHFFHYYKFHIVIGIVILALIVYGIKSYADHRQHQAELAKLPPANLSVMFYGNYFYGNGFGSDTEPLQNDILTMFPDWKRVIAQLTYVPAEMKSDQDMALLQKAMIVVMEDKSDLFVMDKANFEKLAPQGAFVPFDTLTEPEAATLAQSGAAVKSKTEDDTDEHVYGIDLSQTAIGKELKISGSTEYVAAVRINAKNPDSALAFIRHFEDEAKS</sequence>
<keyword evidence="3" id="KW-1133">Transmembrane helix</keyword>
<dbReference type="Proteomes" id="UP000564644">
    <property type="component" value="Unassembled WGS sequence"/>
</dbReference>
<feature type="transmembrane region" description="Helical" evidence="3">
    <location>
        <begin position="98"/>
        <end position="117"/>
    </location>
</feature>
<keyword evidence="3" id="KW-0812">Transmembrane</keyword>
<reference evidence="5 6" key="1">
    <citation type="submission" date="2020-08" db="EMBL/GenBank/DDBJ databases">
        <title>Cohnella phylogeny.</title>
        <authorList>
            <person name="Dunlap C."/>
        </authorList>
    </citation>
    <scope>NUCLEOTIDE SEQUENCE [LARGE SCALE GENOMIC DNA]</scope>
    <source>
        <strain evidence="5 6">CBP 2801</strain>
    </source>
</reference>
<evidence type="ECO:0000313" key="6">
    <source>
        <dbReference type="Proteomes" id="UP000564644"/>
    </source>
</evidence>
<name>A0A7X0SJ63_9BACL</name>
<protein>
    <submittedName>
        <fullName evidence="5">J domain-containing protein</fullName>
    </submittedName>
</protein>
<gene>
    <name evidence="5" type="ORF">H7C18_08550</name>
</gene>